<dbReference type="GeneID" id="92740974"/>
<sequence length="167" mass="18291">MYKKDLYGKTIRKKIVFHGGFYMFGLIIALISGALMSIQGVFNTEVTKQSSTWTTSTFVQATGFLACLLIWLIAERDQSFTMLLKVSPRYLLLGGVIGAAITFTVIKSVASLGPAQSAMLIVASQSVVSYLIEVFGLFGVEKTAFAWVKLLGVVLFVTGLIIFKWKS</sequence>
<dbReference type="InterPro" id="IPR006750">
    <property type="entry name" value="YdcZ"/>
</dbReference>
<dbReference type="EMBL" id="CP132968">
    <property type="protein sequence ID" value="WMD17674.1"/>
    <property type="molecule type" value="Genomic_DNA"/>
</dbReference>
<keyword evidence="1" id="KW-0472">Membrane</keyword>
<dbReference type="Proteomes" id="UP001243496">
    <property type="component" value="Chromosome"/>
</dbReference>
<keyword evidence="6" id="KW-1185">Reference proteome</keyword>
<name>D4MXX3_ANAHA</name>
<feature type="transmembrane region" description="Helical" evidence="1">
    <location>
        <begin position="21"/>
        <end position="42"/>
    </location>
</feature>
<dbReference type="Pfam" id="PF04657">
    <property type="entry name" value="DMT_YdcZ"/>
    <property type="match status" value="1"/>
</dbReference>
<evidence type="ECO:0000313" key="3">
    <source>
        <dbReference type="EMBL" id="NSJ80616.1"/>
    </source>
</evidence>
<reference evidence="4" key="5">
    <citation type="submission" date="2023-08" db="EMBL/GenBank/DDBJ databases">
        <title>Complete Genome Sequences of butyrate producing Anaerostipes hadrus strains BA1 and GIF7 isolated from the terminal ileum of a healthy lean male.</title>
        <authorList>
            <person name="Low A."/>
            <person name="Sheludchenko M."/>
            <person name="Cheng H.E."/>
            <person name="Koh X.Q."/>
            <person name="Lee J."/>
        </authorList>
    </citation>
    <scope>NUCLEOTIDE SEQUENCE</scope>
    <source>
        <strain evidence="4">BA1</strain>
    </source>
</reference>
<dbReference type="EMBL" id="JAAITB010000035">
    <property type="protein sequence ID" value="NSJ80616.1"/>
    <property type="molecule type" value="Genomic_DNA"/>
</dbReference>
<evidence type="ECO:0000313" key="2">
    <source>
        <dbReference type="EMBL" id="CBL37468.1"/>
    </source>
</evidence>
<gene>
    <name evidence="2" type="ORF">CL2_03900</name>
    <name evidence="3" type="ORF">G5A72_13725</name>
    <name evidence="4" type="ORF">RBI15_06185</name>
</gene>
<dbReference type="PANTHER" id="PTHR34821:SF3">
    <property type="entry name" value="MEMBRANE PROTEIN"/>
    <property type="match status" value="1"/>
</dbReference>
<reference evidence="2 5" key="1">
    <citation type="submission" date="2010-03" db="EMBL/GenBank/DDBJ databases">
        <title>The genome sequence of Clostridiales sp. SSC/2.</title>
        <authorList>
            <consortium name="metaHIT consortium -- http://www.metahit.eu/"/>
            <person name="Pajon A."/>
            <person name="Turner K."/>
            <person name="Parkhill J."/>
            <person name="Duncan S."/>
            <person name="Flint H."/>
        </authorList>
    </citation>
    <scope>NUCLEOTIDE SEQUENCE [LARGE SCALE GENOMIC DNA]</scope>
    <source>
        <strain evidence="2 5">SSC/2</strain>
    </source>
</reference>
<proteinExistence type="predicted"/>
<evidence type="ECO:0000313" key="5">
    <source>
        <dbReference type="Proteomes" id="UP000008960"/>
    </source>
</evidence>
<dbReference type="PATRIC" id="fig|245018.3.peg.574"/>
<evidence type="ECO:0000256" key="1">
    <source>
        <dbReference type="SAM" id="Phobius"/>
    </source>
</evidence>
<dbReference type="EMBL" id="FP929061">
    <property type="protein sequence ID" value="CBL37468.1"/>
    <property type="molecule type" value="Genomic_DNA"/>
</dbReference>
<accession>D4MXX3</accession>
<dbReference type="AlphaFoldDB" id="D4MXX3"/>
<dbReference type="PANTHER" id="PTHR34821">
    <property type="entry name" value="INNER MEMBRANE PROTEIN YDCZ"/>
    <property type="match status" value="1"/>
</dbReference>
<dbReference type="STRING" id="649756.ERS852387_01045"/>
<reference evidence="2 5" key="2">
    <citation type="submission" date="2010-03" db="EMBL/GenBank/DDBJ databases">
        <authorList>
            <person name="Pajon A."/>
        </authorList>
    </citation>
    <scope>NUCLEOTIDE SEQUENCE [LARGE SCALE GENOMIC DNA]</scope>
    <source>
        <strain evidence="2 5">SSC/2</strain>
    </source>
</reference>
<dbReference type="Proteomes" id="UP001644750">
    <property type="component" value="Unassembled WGS sequence"/>
</dbReference>
<feature type="transmembrane region" description="Helical" evidence="1">
    <location>
        <begin position="86"/>
        <end position="106"/>
    </location>
</feature>
<reference evidence="3" key="4">
    <citation type="submission" date="2020-02" db="EMBL/GenBank/DDBJ databases">
        <authorList>
            <person name="Littmann E."/>
            <person name="Sorbara M."/>
        </authorList>
    </citation>
    <scope>NUCLEOTIDE SEQUENCE</scope>
    <source>
        <strain evidence="3">MSK.14.57</strain>
    </source>
</reference>
<protein>
    <submittedName>
        <fullName evidence="3">DMT family transporter</fullName>
    </submittedName>
    <submittedName>
        <fullName evidence="2">Uncharacterized protein conserved in bacteria</fullName>
    </submittedName>
</protein>
<organism evidence="2 5">
    <name type="scientific">Anaerostipes hadrus</name>
    <dbReference type="NCBI Taxonomy" id="649756"/>
    <lineage>
        <taxon>Bacteria</taxon>
        <taxon>Bacillati</taxon>
        <taxon>Bacillota</taxon>
        <taxon>Clostridia</taxon>
        <taxon>Lachnospirales</taxon>
        <taxon>Lachnospiraceae</taxon>
        <taxon>Anaerostipes</taxon>
    </lineage>
</organism>
<evidence type="ECO:0000313" key="4">
    <source>
        <dbReference type="EMBL" id="WMD17674.1"/>
    </source>
</evidence>
<feature type="transmembrane region" description="Helical" evidence="1">
    <location>
        <begin position="54"/>
        <end position="74"/>
    </location>
</feature>
<keyword evidence="1" id="KW-0812">Transmembrane</keyword>
<dbReference type="KEGG" id="bprl:CL2_03900"/>
<dbReference type="GO" id="GO:0005886">
    <property type="term" value="C:plasma membrane"/>
    <property type="evidence" value="ECO:0007669"/>
    <property type="project" value="TreeGrafter"/>
</dbReference>
<evidence type="ECO:0000313" key="6">
    <source>
        <dbReference type="Proteomes" id="UP001644750"/>
    </source>
</evidence>
<dbReference type="RefSeq" id="WP_008392902.1">
    <property type="nucleotide sequence ID" value="NC_021016.1"/>
</dbReference>
<dbReference type="Proteomes" id="UP000008960">
    <property type="component" value="Chromosome"/>
</dbReference>
<reference evidence="3 6" key="3">
    <citation type="journal article" date="2020" name="Cell Host Microbe">
        <title>Functional and Genomic Variation between Human-Derived Isolates of Lachnospiraceae Reveals Inter- and Intra-Species Diversity.</title>
        <authorList>
            <person name="Sorbara M.T."/>
            <person name="Littmann E.R."/>
            <person name="Fontana E."/>
            <person name="Moody T.U."/>
            <person name="Kohout C.E."/>
            <person name="Gjonbalaj M."/>
            <person name="Eaton V."/>
            <person name="Seok R."/>
            <person name="Leiner I.M."/>
            <person name="Pamer E.G."/>
        </authorList>
    </citation>
    <scope>NUCLEOTIDE SEQUENCE [LARGE SCALE GENOMIC DNA]</scope>
    <source>
        <strain evidence="3 6">MSK.14.57</strain>
    </source>
</reference>
<feature type="transmembrane region" description="Helical" evidence="1">
    <location>
        <begin position="147"/>
        <end position="165"/>
    </location>
</feature>
<keyword evidence="1" id="KW-1133">Transmembrane helix</keyword>
<feature type="transmembrane region" description="Helical" evidence="1">
    <location>
        <begin position="118"/>
        <end position="140"/>
    </location>
</feature>